<gene>
    <name evidence="3" type="ORF">D7V89_00065</name>
    <name evidence="4" type="ORF">D7V89_00310</name>
</gene>
<dbReference type="EMBL" id="RAYV01000001">
    <property type="protein sequence ID" value="RKI88845.1"/>
    <property type="molecule type" value="Genomic_DNA"/>
</dbReference>
<dbReference type="Pfam" id="PF06114">
    <property type="entry name" value="Peptidase_M78"/>
    <property type="match status" value="1"/>
</dbReference>
<dbReference type="EMBL" id="RAYV01000001">
    <property type="protein sequence ID" value="RKI88799.1"/>
    <property type="molecule type" value="Genomic_DNA"/>
</dbReference>
<dbReference type="SMART" id="SM00530">
    <property type="entry name" value="HTH_XRE"/>
    <property type="match status" value="1"/>
</dbReference>
<evidence type="ECO:0000313" key="4">
    <source>
        <dbReference type="EMBL" id="RKI88845.1"/>
    </source>
</evidence>
<name>A0AB37P2P5_9BIFI</name>
<evidence type="ECO:0000256" key="1">
    <source>
        <dbReference type="ARBA" id="ARBA00007227"/>
    </source>
</evidence>
<evidence type="ECO:0000259" key="2">
    <source>
        <dbReference type="PROSITE" id="PS50943"/>
    </source>
</evidence>
<dbReference type="Gene3D" id="1.10.260.40">
    <property type="entry name" value="lambda repressor-like DNA-binding domains"/>
    <property type="match status" value="1"/>
</dbReference>
<dbReference type="InterPro" id="IPR010982">
    <property type="entry name" value="Lambda_DNA-bd_dom_sf"/>
</dbReference>
<dbReference type="AlphaFoldDB" id="A0AB37P2P5"/>
<dbReference type="CDD" id="cd00093">
    <property type="entry name" value="HTH_XRE"/>
    <property type="match status" value="1"/>
</dbReference>
<evidence type="ECO:0000313" key="3">
    <source>
        <dbReference type="EMBL" id="RKI88799.1"/>
    </source>
</evidence>
<dbReference type="GO" id="GO:0003677">
    <property type="term" value="F:DNA binding"/>
    <property type="evidence" value="ECO:0007669"/>
    <property type="project" value="InterPro"/>
</dbReference>
<feature type="domain" description="HTH cro/C1-type" evidence="2">
    <location>
        <begin position="27"/>
        <end position="81"/>
    </location>
</feature>
<evidence type="ECO:0000313" key="5">
    <source>
        <dbReference type="Proteomes" id="UP000273889"/>
    </source>
</evidence>
<proteinExistence type="inferred from homology"/>
<dbReference type="Pfam" id="PF01381">
    <property type="entry name" value="HTH_3"/>
    <property type="match status" value="1"/>
</dbReference>
<dbReference type="InterPro" id="IPR010359">
    <property type="entry name" value="IrrE_HExxH"/>
</dbReference>
<dbReference type="PROSITE" id="PS50943">
    <property type="entry name" value="HTH_CROC1"/>
    <property type="match status" value="1"/>
</dbReference>
<comment type="caution">
    <text evidence="3">The sequence shown here is derived from an EMBL/GenBank/DDBJ whole genome shotgun (WGS) entry which is preliminary data.</text>
</comment>
<accession>A0AB37P2P5</accession>
<protein>
    <submittedName>
        <fullName evidence="3">ImmA/IrrE family metallo-endopeptidase</fullName>
    </submittedName>
</protein>
<sequence length="404" mass="44991">MSQYDAYEKKNDYNDTKISPSLQPSTIELARRLERMTQKRLSELTGISQGKISKLQNGFISFTAQDAAKIAKALDYPLSFFTLTRDVPPMTALTYRKRSRSSAAELSAVSIEFASLCYAVRRLREKLSMRDCTAWIRALAPTKSSPLDVETIDHIAAEARKHLGIEQTGAVNNVTRSLERTGIVTAPLHSPAVSVESPVNSEGVCHPTDNSVCIGYADSASISGDRLRFTKAHELGHLILHTRRRPSTPQQTEREANLFAGALLLPAIDAHATLNQQSTLMQMAQIKAGWGISIAAIIQRAYALSIIDQHRYQSLQIQLSSRGWRINEPVAVGKEEPLLFKQMIEACYAVNGYDTTPKIDKPINAVKAAEELRIPFRFLDQWAHGLTEEGREMGLIENRFANER</sequence>
<dbReference type="RefSeq" id="WP_120358841.1">
    <property type="nucleotide sequence ID" value="NZ_JAIZGS010000004.1"/>
</dbReference>
<dbReference type="InterPro" id="IPR001387">
    <property type="entry name" value="Cro/C1-type_HTH"/>
</dbReference>
<dbReference type="PANTHER" id="PTHR43236:SF1">
    <property type="entry name" value="BLL7220 PROTEIN"/>
    <property type="match status" value="1"/>
</dbReference>
<dbReference type="Proteomes" id="UP000273889">
    <property type="component" value="Unassembled WGS sequence"/>
</dbReference>
<dbReference type="Gene3D" id="1.10.10.2910">
    <property type="match status" value="1"/>
</dbReference>
<reference evidence="3 5" key="1">
    <citation type="submission" date="2018-09" db="EMBL/GenBank/DDBJ databases">
        <title>Murine metabolic-syndrome-specific gut microbial biobank.</title>
        <authorList>
            <person name="Liu C."/>
        </authorList>
    </citation>
    <scope>NUCLEOTIDE SEQUENCE [LARGE SCALE GENOMIC DNA]</scope>
    <source>
        <strain evidence="3 5">WYJ21-P61</strain>
    </source>
</reference>
<dbReference type="SUPFAM" id="SSF47413">
    <property type="entry name" value="lambda repressor-like DNA-binding domains"/>
    <property type="match status" value="1"/>
</dbReference>
<comment type="similarity">
    <text evidence="1">Belongs to the short-chain fatty acyl-CoA assimilation regulator (ScfR) family.</text>
</comment>
<organism evidence="3 5">
    <name type="scientific">Bifidobacterium pseudolongum</name>
    <dbReference type="NCBI Taxonomy" id="1694"/>
    <lineage>
        <taxon>Bacteria</taxon>
        <taxon>Bacillati</taxon>
        <taxon>Actinomycetota</taxon>
        <taxon>Actinomycetes</taxon>
        <taxon>Bifidobacteriales</taxon>
        <taxon>Bifidobacteriaceae</taxon>
        <taxon>Bifidobacterium</taxon>
    </lineage>
</organism>
<dbReference type="InterPro" id="IPR052345">
    <property type="entry name" value="Rad_response_metalloprotease"/>
</dbReference>
<dbReference type="PANTHER" id="PTHR43236">
    <property type="entry name" value="ANTITOXIN HIGA1"/>
    <property type="match status" value="1"/>
</dbReference>